<proteinExistence type="predicted"/>
<dbReference type="PANTHER" id="PTHR43283:SF3">
    <property type="entry name" value="BETA-LACTAMASE FAMILY PROTEIN (AFU_ORTHOLOGUE AFUA_5G07500)"/>
    <property type="match status" value="1"/>
</dbReference>
<evidence type="ECO:0000259" key="1">
    <source>
        <dbReference type="Pfam" id="PF00144"/>
    </source>
</evidence>
<dbReference type="Gene3D" id="3.40.710.10">
    <property type="entry name" value="DD-peptidase/beta-lactamase superfamily"/>
    <property type="match status" value="1"/>
</dbReference>
<dbReference type="InterPro" id="IPR050789">
    <property type="entry name" value="Diverse_Enzym_Activities"/>
</dbReference>
<feature type="domain" description="Beta-lactamase-related" evidence="1">
    <location>
        <begin position="4"/>
        <end position="200"/>
    </location>
</feature>
<organism evidence="2 3">
    <name type="scientific">Pseudonocardia oroxyli</name>
    <dbReference type="NCBI Taxonomy" id="366584"/>
    <lineage>
        <taxon>Bacteria</taxon>
        <taxon>Bacillati</taxon>
        <taxon>Actinomycetota</taxon>
        <taxon>Actinomycetes</taxon>
        <taxon>Pseudonocardiales</taxon>
        <taxon>Pseudonocardiaceae</taxon>
        <taxon>Pseudonocardia</taxon>
    </lineage>
</organism>
<name>A0A1G8A2L2_PSEOR</name>
<reference evidence="2 3" key="1">
    <citation type="submission" date="2016-10" db="EMBL/GenBank/DDBJ databases">
        <authorList>
            <person name="de Groot N.N."/>
        </authorList>
    </citation>
    <scope>NUCLEOTIDE SEQUENCE [LARGE SCALE GENOMIC DNA]</scope>
    <source>
        <strain evidence="2 3">CGMCC 4.3143</strain>
    </source>
</reference>
<protein>
    <submittedName>
        <fullName evidence="2">Beta-lactamase</fullName>
    </submittedName>
</protein>
<accession>A0A1G8A2L2</accession>
<dbReference type="Proteomes" id="UP000198967">
    <property type="component" value="Unassembled WGS sequence"/>
</dbReference>
<dbReference type="InterPro" id="IPR012338">
    <property type="entry name" value="Beta-lactam/transpept-like"/>
</dbReference>
<dbReference type="AlphaFoldDB" id="A0A1G8A2L2"/>
<dbReference type="SUPFAM" id="SSF56601">
    <property type="entry name" value="beta-lactamase/transpeptidase-like"/>
    <property type="match status" value="1"/>
</dbReference>
<dbReference type="InterPro" id="IPR001466">
    <property type="entry name" value="Beta-lactam-related"/>
</dbReference>
<keyword evidence="3" id="KW-1185">Reference proteome</keyword>
<evidence type="ECO:0000313" key="2">
    <source>
        <dbReference type="EMBL" id="SDH15101.1"/>
    </source>
</evidence>
<dbReference type="Pfam" id="PF00144">
    <property type="entry name" value="Beta-lactamase"/>
    <property type="match status" value="1"/>
</dbReference>
<evidence type="ECO:0000313" key="3">
    <source>
        <dbReference type="Proteomes" id="UP000198967"/>
    </source>
</evidence>
<dbReference type="EMBL" id="FNBE01000019">
    <property type="protein sequence ID" value="SDH15101.1"/>
    <property type="molecule type" value="Genomic_DNA"/>
</dbReference>
<dbReference type="PANTHER" id="PTHR43283">
    <property type="entry name" value="BETA-LACTAMASE-RELATED"/>
    <property type="match status" value="1"/>
</dbReference>
<dbReference type="STRING" id="366584.SAMN05216377_119122"/>
<sequence length="201" mass="21314">MDAIDRVLQEAVEAGVVPHVAAIAADRDGTVYEGSAGGVSTDTTFRIMSMTKMVATTAALQQVEQGRLNLDAPVDDYCPSFRDVQVLTGFDGDEPLLKPPATRATVRQLVTHTTGLGYWFWNADVLAWETATGTPNVLSGSEVIFTAPMVAEPGSQYVYGINTDWLGKVVEAASGDTLDVAVKEGITGPLGMDRTTFAPTS</sequence>
<gene>
    <name evidence="2" type="ORF">SAMN05216377_119122</name>
</gene>